<dbReference type="GO" id="GO:0043022">
    <property type="term" value="F:ribosome binding"/>
    <property type="evidence" value="ECO:0007669"/>
    <property type="project" value="InterPro"/>
</dbReference>
<evidence type="ECO:0000256" key="5">
    <source>
        <dbReference type="HAMAP-Rule" id="MF_00014"/>
    </source>
</evidence>
<comment type="domain">
    <text evidence="5">The PRC barrel domain binds ribosomal protein uS19.</text>
</comment>
<sequence length="166" mass="18489">MKDRLIVGTILKPQGIRGELKVKPYTDAPEDFKEFKNLYLDGEQRKVLSVRVGDGMVFLALSGVPDRNAAELLRGKDLELDRDEAPEPEEGRYYIVDLLGLSVVTEEGEELGTLTDIRQAASDIYTIRKDGKDILFPAVSGVVKEVDLEGGRIIVDKKRFLEVAVL</sequence>
<dbReference type="Pfam" id="PF24986">
    <property type="entry name" value="PRC_RimM"/>
    <property type="match status" value="1"/>
</dbReference>
<dbReference type="NCBIfam" id="TIGR02273">
    <property type="entry name" value="16S_RimM"/>
    <property type="match status" value="1"/>
</dbReference>
<reference evidence="8" key="1">
    <citation type="journal article" date="2021" name="PeerJ">
        <title>Extensive microbial diversity within the chicken gut microbiome revealed by metagenomics and culture.</title>
        <authorList>
            <person name="Gilroy R."/>
            <person name="Ravi A."/>
            <person name="Getino M."/>
            <person name="Pursley I."/>
            <person name="Horton D.L."/>
            <person name="Alikhan N.F."/>
            <person name="Baker D."/>
            <person name="Gharbi K."/>
            <person name="Hall N."/>
            <person name="Watson M."/>
            <person name="Adriaenssens E.M."/>
            <person name="Foster-Nyarko E."/>
            <person name="Jarju S."/>
            <person name="Secka A."/>
            <person name="Antonio M."/>
            <person name="Oren A."/>
            <person name="Chaudhuri R.R."/>
            <person name="La Ragione R."/>
            <person name="Hildebrand F."/>
            <person name="Pallen M.J."/>
        </authorList>
    </citation>
    <scope>NUCLEOTIDE SEQUENCE</scope>
    <source>
        <strain evidence="8">ChiW7-2402</strain>
    </source>
</reference>
<organism evidence="8 9">
    <name type="scientific">Candidatus Gallimonas intestinavium</name>
    <dbReference type="NCBI Taxonomy" id="2838603"/>
    <lineage>
        <taxon>Bacteria</taxon>
        <taxon>Bacillati</taxon>
        <taxon>Bacillota</taxon>
        <taxon>Clostridia</taxon>
        <taxon>Candidatus Gallimonas</taxon>
    </lineage>
</organism>
<dbReference type="SUPFAM" id="SSF50346">
    <property type="entry name" value="PRC-barrel domain"/>
    <property type="match status" value="1"/>
</dbReference>
<evidence type="ECO:0000313" key="9">
    <source>
        <dbReference type="Proteomes" id="UP000824102"/>
    </source>
</evidence>
<keyword evidence="4 5" id="KW-0143">Chaperone</keyword>
<dbReference type="Gene3D" id="2.40.30.60">
    <property type="entry name" value="RimM"/>
    <property type="match status" value="1"/>
</dbReference>
<evidence type="ECO:0000256" key="2">
    <source>
        <dbReference type="ARBA" id="ARBA00022517"/>
    </source>
</evidence>
<dbReference type="SUPFAM" id="SSF50447">
    <property type="entry name" value="Translation proteins"/>
    <property type="match status" value="1"/>
</dbReference>
<evidence type="ECO:0000256" key="4">
    <source>
        <dbReference type="ARBA" id="ARBA00023186"/>
    </source>
</evidence>
<dbReference type="InterPro" id="IPR056792">
    <property type="entry name" value="PRC_RimM"/>
</dbReference>
<comment type="similarity">
    <text evidence="5">Belongs to the RimM family.</text>
</comment>
<dbReference type="PANTHER" id="PTHR33692">
    <property type="entry name" value="RIBOSOME MATURATION FACTOR RIMM"/>
    <property type="match status" value="1"/>
</dbReference>
<gene>
    <name evidence="5 8" type="primary">rimM</name>
    <name evidence="8" type="ORF">H9964_02280</name>
</gene>
<protein>
    <recommendedName>
        <fullName evidence="5">Ribosome maturation factor RimM</fullName>
    </recommendedName>
</protein>
<dbReference type="InterPro" id="IPR009000">
    <property type="entry name" value="Transl_B-barrel_sf"/>
</dbReference>
<keyword evidence="1 5" id="KW-0963">Cytoplasm</keyword>
<dbReference type="GO" id="GO:0042274">
    <property type="term" value="P:ribosomal small subunit biogenesis"/>
    <property type="evidence" value="ECO:0007669"/>
    <property type="project" value="UniProtKB-UniRule"/>
</dbReference>
<evidence type="ECO:0000256" key="1">
    <source>
        <dbReference type="ARBA" id="ARBA00022490"/>
    </source>
</evidence>
<evidence type="ECO:0000313" key="8">
    <source>
        <dbReference type="EMBL" id="HIZ72391.1"/>
    </source>
</evidence>
<reference evidence="8" key="2">
    <citation type="submission" date="2021-04" db="EMBL/GenBank/DDBJ databases">
        <authorList>
            <person name="Gilroy R."/>
        </authorList>
    </citation>
    <scope>NUCLEOTIDE SEQUENCE</scope>
    <source>
        <strain evidence="8">ChiW7-2402</strain>
    </source>
</reference>
<dbReference type="InterPro" id="IPR036976">
    <property type="entry name" value="RimM_N_sf"/>
</dbReference>
<dbReference type="GO" id="GO:0006364">
    <property type="term" value="P:rRNA processing"/>
    <property type="evidence" value="ECO:0007669"/>
    <property type="project" value="UniProtKB-UniRule"/>
</dbReference>
<feature type="domain" description="RimM N-terminal" evidence="6">
    <location>
        <begin position="7"/>
        <end position="83"/>
    </location>
</feature>
<keyword evidence="2 5" id="KW-0690">Ribosome biogenesis</keyword>
<feature type="domain" description="Ribosome maturation factor RimM PRC barrel" evidence="7">
    <location>
        <begin position="96"/>
        <end position="158"/>
    </location>
</feature>
<evidence type="ECO:0000259" key="7">
    <source>
        <dbReference type="Pfam" id="PF24986"/>
    </source>
</evidence>
<keyword evidence="3 5" id="KW-0698">rRNA processing</keyword>
<dbReference type="EMBL" id="DXBB01000043">
    <property type="protein sequence ID" value="HIZ72391.1"/>
    <property type="molecule type" value="Genomic_DNA"/>
</dbReference>
<dbReference type="Gene3D" id="2.30.30.240">
    <property type="entry name" value="PRC-barrel domain"/>
    <property type="match status" value="1"/>
</dbReference>
<dbReference type="GO" id="GO:0005737">
    <property type="term" value="C:cytoplasm"/>
    <property type="evidence" value="ECO:0007669"/>
    <property type="project" value="UniProtKB-SubCell"/>
</dbReference>
<dbReference type="Pfam" id="PF01782">
    <property type="entry name" value="RimM"/>
    <property type="match status" value="1"/>
</dbReference>
<dbReference type="PANTHER" id="PTHR33692:SF1">
    <property type="entry name" value="RIBOSOME MATURATION FACTOR RIMM"/>
    <property type="match status" value="1"/>
</dbReference>
<comment type="function">
    <text evidence="5">An accessory protein needed during the final step in the assembly of 30S ribosomal subunit, possibly for assembly of the head region. Essential for efficient processing of 16S rRNA. May be needed both before and after RbfA during the maturation of 16S rRNA. It has affinity for free ribosomal 30S subunits but not for 70S ribosomes.</text>
</comment>
<dbReference type="InterPro" id="IPR002676">
    <property type="entry name" value="RimM_N"/>
</dbReference>
<name>A0A9D2G532_9FIRM</name>
<dbReference type="AlphaFoldDB" id="A0A9D2G532"/>
<dbReference type="GO" id="GO:0005840">
    <property type="term" value="C:ribosome"/>
    <property type="evidence" value="ECO:0007669"/>
    <property type="project" value="InterPro"/>
</dbReference>
<comment type="caution">
    <text evidence="8">The sequence shown here is derived from an EMBL/GenBank/DDBJ whole genome shotgun (WGS) entry which is preliminary data.</text>
</comment>
<dbReference type="HAMAP" id="MF_00014">
    <property type="entry name" value="Ribosome_mat_RimM"/>
    <property type="match status" value="1"/>
</dbReference>
<dbReference type="InterPro" id="IPR011961">
    <property type="entry name" value="RimM"/>
</dbReference>
<accession>A0A9D2G532</accession>
<evidence type="ECO:0000259" key="6">
    <source>
        <dbReference type="Pfam" id="PF01782"/>
    </source>
</evidence>
<comment type="subunit">
    <text evidence="5">Binds ribosomal protein uS19.</text>
</comment>
<dbReference type="InterPro" id="IPR011033">
    <property type="entry name" value="PRC_barrel-like_sf"/>
</dbReference>
<evidence type="ECO:0000256" key="3">
    <source>
        <dbReference type="ARBA" id="ARBA00022552"/>
    </source>
</evidence>
<dbReference type="Proteomes" id="UP000824102">
    <property type="component" value="Unassembled WGS sequence"/>
</dbReference>
<proteinExistence type="inferred from homology"/>
<comment type="subcellular location">
    <subcellularLocation>
        <location evidence="5">Cytoplasm</location>
    </subcellularLocation>
</comment>